<name>A0A662D387_UNCAE</name>
<dbReference type="Pfam" id="PF13470">
    <property type="entry name" value="PIN_3"/>
    <property type="match status" value="1"/>
</dbReference>
<dbReference type="SUPFAM" id="SSF88723">
    <property type="entry name" value="PIN domain-like"/>
    <property type="match status" value="1"/>
</dbReference>
<feature type="domain" description="PIN" evidence="1">
    <location>
        <begin position="1"/>
        <end position="112"/>
    </location>
</feature>
<gene>
    <name evidence="2" type="ORF">DRZ78_02135</name>
</gene>
<dbReference type="AlphaFoldDB" id="A0A662D387"/>
<organism evidence="2 3">
    <name type="scientific">Aerophobetes bacterium</name>
    <dbReference type="NCBI Taxonomy" id="2030807"/>
    <lineage>
        <taxon>Bacteria</taxon>
        <taxon>Candidatus Aerophobota</taxon>
    </lineage>
</organism>
<evidence type="ECO:0000313" key="3">
    <source>
        <dbReference type="Proteomes" id="UP000277457"/>
    </source>
</evidence>
<accession>A0A662D387</accession>
<dbReference type="NCBIfam" id="TIGR00305">
    <property type="entry name" value="putative toxin-antitoxin system toxin component, PIN family"/>
    <property type="match status" value="1"/>
</dbReference>
<dbReference type="PANTHER" id="PTHR34610">
    <property type="entry name" value="SSL7007 PROTEIN"/>
    <property type="match status" value="1"/>
</dbReference>
<dbReference type="SMART" id="SM00670">
    <property type="entry name" value="PINc"/>
    <property type="match status" value="1"/>
</dbReference>
<dbReference type="InterPro" id="IPR002850">
    <property type="entry name" value="PIN_toxin-like"/>
</dbReference>
<dbReference type="PANTHER" id="PTHR34610:SF3">
    <property type="entry name" value="SSL7007 PROTEIN"/>
    <property type="match status" value="1"/>
</dbReference>
<sequence>MIVVCDTNIFISALRFGGKPDKIIELARGGEIKLAVSAFILNEFERILREKFYYKKEETKVFRERIEKISFLVNPTTKISVIKEKDDDNRILECALEAKANYIVTGDTKHILPLKNFRGVKIVTASQFLEKLERKE</sequence>
<evidence type="ECO:0000259" key="1">
    <source>
        <dbReference type="SMART" id="SM00670"/>
    </source>
</evidence>
<dbReference type="InterPro" id="IPR029060">
    <property type="entry name" value="PIN-like_dom_sf"/>
</dbReference>
<dbReference type="InterPro" id="IPR002716">
    <property type="entry name" value="PIN_dom"/>
</dbReference>
<protein>
    <submittedName>
        <fullName evidence="2">Putative toxin-antitoxin system toxin component, PIN family</fullName>
    </submittedName>
</protein>
<dbReference type="Proteomes" id="UP000277457">
    <property type="component" value="Unassembled WGS sequence"/>
</dbReference>
<dbReference type="Gene3D" id="3.40.50.1010">
    <property type="entry name" value="5'-nuclease"/>
    <property type="match status" value="1"/>
</dbReference>
<evidence type="ECO:0000313" key="2">
    <source>
        <dbReference type="EMBL" id="RLE07937.1"/>
    </source>
</evidence>
<reference evidence="2 3" key="1">
    <citation type="submission" date="2018-06" db="EMBL/GenBank/DDBJ databases">
        <title>Extensive metabolic versatility and redundancy in microbially diverse, dynamic hydrothermal sediments.</title>
        <authorList>
            <person name="Dombrowski N."/>
            <person name="Teske A."/>
            <person name="Baker B.J."/>
        </authorList>
    </citation>
    <scope>NUCLEOTIDE SEQUENCE [LARGE SCALE GENOMIC DNA]</scope>
    <source>
        <strain evidence="2">B7_G13</strain>
    </source>
</reference>
<proteinExistence type="predicted"/>
<comment type="caution">
    <text evidence="2">The sequence shown here is derived from an EMBL/GenBank/DDBJ whole genome shotgun (WGS) entry which is preliminary data.</text>
</comment>
<dbReference type="EMBL" id="QMPY01000057">
    <property type="protein sequence ID" value="RLE07937.1"/>
    <property type="molecule type" value="Genomic_DNA"/>
</dbReference>